<comment type="caution">
    <text evidence="5">The sequence shown here is derived from an EMBL/GenBank/DDBJ whole genome shotgun (WGS) entry which is preliminary data.</text>
</comment>
<organism evidence="5 6">
    <name type="scientific">Porites evermanni</name>
    <dbReference type="NCBI Taxonomy" id="104178"/>
    <lineage>
        <taxon>Eukaryota</taxon>
        <taxon>Metazoa</taxon>
        <taxon>Cnidaria</taxon>
        <taxon>Anthozoa</taxon>
        <taxon>Hexacorallia</taxon>
        <taxon>Scleractinia</taxon>
        <taxon>Fungiina</taxon>
        <taxon>Poritidae</taxon>
        <taxon>Porites</taxon>
    </lineage>
</organism>
<reference evidence="5 6" key="1">
    <citation type="submission" date="2022-05" db="EMBL/GenBank/DDBJ databases">
        <authorList>
            <consortium name="Genoscope - CEA"/>
            <person name="William W."/>
        </authorList>
    </citation>
    <scope>NUCLEOTIDE SEQUENCE [LARGE SCALE GENOMIC DNA]</scope>
</reference>
<comment type="subcellular location">
    <subcellularLocation>
        <location evidence="1">Endosome</location>
    </subcellularLocation>
</comment>
<comment type="similarity">
    <text evidence="2">Belongs to the SNF7 family.</text>
</comment>
<keyword evidence="3" id="KW-0967">Endosome</keyword>
<gene>
    <name evidence="5" type="ORF">PEVE_00044093</name>
</gene>
<name>A0ABN8LU31_9CNID</name>
<proteinExistence type="inferred from homology"/>
<evidence type="ECO:0000256" key="1">
    <source>
        <dbReference type="ARBA" id="ARBA00004177"/>
    </source>
</evidence>
<dbReference type="InterPro" id="IPR005024">
    <property type="entry name" value="Snf7_fam"/>
</dbReference>
<evidence type="ECO:0000313" key="5">
    <source>
        <dbReference type="EMBL" id="CAH3018623.1"/>
    </source>
</evidence>
<evidence type="ECO:0000313" key="6">
    <source>
        <dbReference type="Proteomes" id="UP001159427"/>
    </source>
</evidence>
<evidence type="ECO:0000256" key="4">
    <source>
        <dbReference type="SAM" id="MobiDB-lite"/>
    </source>
</evidence>
<dbReference type="Pfam" id="PF03357">
    <property type="entry name" value="Snf7"/>
    <property type="match status" value="1"/>
</dbReference>
<dbReference type="Proteomes" id="UP001159427">
    <property type="component" value="Unassembled WGS sequence"/>
</dbReference>
<evidence type="ECO:0000256" key="2">
    <source>
        <dbReference type="ARBA" id="ARBA00006190"/>
    </source>
</evidence>
<dbReference type="Gene3D" id="6.10.250.1710">
    <property type="match status" value="1"/>
</dbReference>
<dbReference type="PANTHER" id="PTHR22761:SF10">
    <property type="entry name" value="GH13992P"/>
    <property type="match status" value="1"/>
</dbReference>
<accession>A0ABN8LU31</accession>
<evidence type="ECO:0008006" key="7">
    <source>
        <dbReference type="Google" id="ProtNLM"/>
    </source>
</evidence>
<keyword evidence="6" id="KW-1185">Reference proteome</keyword>
<protein>
    <recommendedName>
        <fullName evidence="7">Charged multivesicular body protein 4b</fullName>
    </recommendedName>
</protein>
<sequence>MWKIFGGKNKEQPPTTQEAIQKLRSTEEMLTKKSEFLEKKIDQEVATARKNASKNKRAALMALKRKKRLEKQLQQIDGTLSTIEFQREALENANTNTEVLKNMSYAAKALKSAHQQLDVDDVHEMMDDIQEQTELADEISRAISEPAGFGMDVDEDELMNELEELEQEGLDEQLLEVGGTASLPNVPSTELPAQPAKAKAKAEDDDLRELEAWAS</sequence>
<dbReference type="Gene3D" id="1.10.287.1060">
    <property type="entry name" value="ESAT-6-like"/>
    <property type="match status" value="1"/>
</dbReference>
<feature type="region of interest" description="Disordered" evidence="4">
    <location>
        <begin position="169"/>
        <end position="215"/>
    </location>
</feature>
<evidence type="ECO:0000256" key="3">
    <source>
        <dbReference type="ARBA" id="ARBA00022753"/>
    </source>
</evidence>
<dbReference type="EMBL" id="CALNXI010000092">
    <property type="protein sequence ID" value="CAH3018623.1"/>
    <property type="molecule type" value="Genomic_DNA"/>
</dbReference>
<dbReference type="PANTHER" id="PTHR22761">
    <property type="entry name" value="CHARGED MULTIVESICULAR BODY PROTEIN"/>
    <property type="match status" value="1"/>
</dbReference>